<dbReference type="CDD" id="cd13132">
    <property type="entry name" value="MATE_eukaryotic"/>
    <property type="match status" value="1"/>
</dbReference>
<accession>B8LKL5</accession>
<feature type="transmembrane region" description="Helical" evidence="6">
    <location>
        <begin position="356"/>
        <end position="376"/>
    </location>
</feature>
<dbReference type="Pfam" id="PF01554">
    <property type="entry name" value="MatE"/>
    <property type="match status" value="2"/>
</dbReference>
<keyword evidence="4 6" id="KW-1133">Transmembrane helix</keyword>
<dbReference type="GO" id="GO:1990961">
    <property type="term" value="P:xenobiotic detoxification by transmembrane export across the plasma membrane"/>
    <property type="evidence" value="ECO:0007669"/>
    <property type="project" value="InterPro"/>
</dbReference>
<evidence type="ECO:0000256" key="5">
    <source>
        <dbReference type="ARBA" id="ARBA00023136"/>
    </source>
</evidence>
<organism evidence="8">
    <name type="scientific">Picea sitchensis</name>
    <name type="common">Sitka spruce</name>
    <name type="synonym">Pinus sitchensis</name>
    <dbReference type="NCBI Taxonomy" id="3332"/>
    <lineage>
        <taxon>Eukaryota</taxon>
        <taxon>Viridiplantae</taxon>
        <taxon>Streptophyta</taxon>
        <taxon>Embryophyta</taxon>
        <taxon>Tracheophyta</taxon>
        <taxon>Spermatophyta</taxon>
        <taxon>Pinopsida</taxon>
        <taxon>Pinidae</taxon>
        <taxon>Conifers I</taxon>
        <taxon>Pinales</taxon>
        <taxon>Pinaceae</taxon>
        <taxon>Picea</taxon>
    </lineage>
</organism>
<evidence type="ECO:0000256" key="1">
    <source>
        <dbReference type="ARBA" id="ARBA00004141"/>
    </source>
</evidence>
<dbReference type="PANTHER" id="PTHR11206">
    <property type="entry name" value="MULTIDRUG RESISTANCE PROTEIN"/>
    <property type="match status" value="1"/>
</dbReference>
<feature type="transmembrane region" description="Helical" evidence="6">
    <location>
        <begin position="396"/>
        <end position="415"/>
    </location>
</feature>
<comment type="similarity">
    <text evidence="2 6">Belongs to the multi antimicrobial extrusion (MATE) (TC 2.A.66.1) family.</text>
</comment>
<evidence type="ECO:0000313" key="8">
    <source>
        <dbReference type="EMBL" id="ABR16195.1"/>
    </source>
</evidence>
<comment type="subcellular location">
    <subcellularLocation>
        <location evidence="1">Membrane</location>
        <topology evidence="1">Multi-pass membrane protein</topology>
    </subcellularLocation>
</comment>
<feature type="transmembrane region" description="Helical" evidence="6">
    <location>
        <begin position="205"/>
        <end position="226"/>
    </location>
</feature>
<dbReference type="AlphaFoldDB" id="B8LKL5"/>
<evidence type="ECO:0000256" key="3">
    <source>
        <dbReference type="ARBA" id="ARBA00022692"/>
    </source>
</evidence>
<sequence>MDDQDSFRSSLLPPVNEEESGKYGDDLPHRYDFPDDRRPITDCRSLANGCWEESKKLWYLSGPAIFTSVCQYSLGALTQTFAGHIGELELAAVSIENSVIAGLSFGIMMGMGSALETLCGQSVGARRLDLLGLYMQRSWIILLSTALIMSLIYIFATPILVLIGQQKDIADMAGKFAVWMLPQLFAYAMNFPLAKFLQAQSKVMVMSIIAGCALVVHVLLSWILIFKVGWGLPAAALVLNLSWWIIVLAQIGYVFSGACRDAWAGFSWSAFSNLGAFVRLSLASGVMLCLEAWYLYLLILLAGYLKNPTIAVDAISICMNLMGWEFMIAIGFNIAISVRVSNELGAGRPRAAKFSVIVVVGTTFLVGVVLMAIIFITRNEFAVAFTDSKVVMSAVAQLAPLLAFTMLLNSVQPVLSGVAIGAGWQALVAYINLACYYLFGVPLGCLLGYYFDLGVEGIWAGMISGTLLQTIILCIITYRTKWNKEANQAKARITLWGGAT</sequence>
<feature type="transmembrane region" description="Helical" evidence="6">
    <location>
        <begin position="139"/>
        <end position="164"/>
    </location>
</feature>
<protein>
    <recommendedName>
        <fullName evidence="6">Protein DETOXIFICATION</fullName>
    </recommendedName>
    <alternativeName>
        <fullName evidence="6">Multidrug and toxic compound extrusion protein</fullName>
    </alternativeName>
</protein>
<feature type="transmembrane region" description="Helical" evidence="6">
    <location>
        <begin position="457"/>
        <end position="478"/>
    </location>
</feature>
<dbReference type="GO" id="GO:0016020">
    <property type="term" value="C:membrane"/>
    <property type="evidence" value="ECO:0007669"/>
    <property type="project" value="UniProtKB-SubCell"/>
</dbReference>
<name>B8LKL5_PICSI</name>
<evidence type="ECO:0000256" key="7">
    <source>
        <dbReference type="SAM" id="MobiDB-lite"/>
    </source>
</evidence>
<feature type="transmembrane region" description="Helical" evidence="6">
    <location>
        <begin position="427"/>
        <end position="451"/>
    </location>
</feature>
<evidence type="ECO:0000256" key="4">
    <source>
        <dbReference type="ARBA" id="ARBA00022989"/>
    </source>
</evidence>
<feature type="transmembrane region" description="Helical" evidence="6">
    <location>
        <begin position="314"/>
        <end position="336"/>
    </location>
</feature>
<dbReference type="GO" id="GO:0015297">
    <property type="term" value="F:antiporter activity"/>
    <property type="evidence" value="ECO:0007669"/>
    <property type="project" value="InterPro"/>
</dbReference>
<evidence type="ECO:0000256" key="2">
    <source>
        <dbReference type="ARBA" id="ARBA00010199"/>
    </source>
</evidence>
<dbReference type="EMBL" id="EF676282">
    <property type="protein sequence ID" value="ABR16195.1"/>
    <property type="molecule type" value="mRNA"/>
</dbReference>
<proteinExistence type="evidence at transcript level"/>
<dbReference type="GO" id="GO:0042910">
    <property type="term" value="F:xenobiotic transmembrane transporter activity"/>
    <property type="evidence" value="ECO:0007669"/>
    <property type="project" value="InterPro"/>
</dbReference>
<feature type="region of interest" description="Disordered" evidence="7">
    <location>
        <begin position="1"/>
        <end position="27"/>
    </location>
</feature>
<feature type="transmembrane region" description="Helical" evidence="6">
    <location>
        <begin position="232"/>
        <end position="255"/>
    </location>
</feature>
<feature type="transmembrane region" description="Helical" evidence="6">
    <location>
        <begin position="276"/>
        <end position="302"/>
    </location>
</feature>
<keyword evidence="5 6" id="KW-0472">Membrane</keyword>
<feature type="transmembrane region" description="Helical" evidence="6">
    <location>
        <begin position="176"/>
        <end position="193"/>
    </location>
</feature>
<dbReference type="InterPro" id="IPR045069">
    <property type="entry name" value="MATE_euk"/>
</dbReference>
<dbReference type="NCBIfam" id="TIGR00797">
    <property type="entry name" value="matE"/>
    <property type="match status" value="1"/>
</dbReference>
<reference evidence="8" key="1">
    <citation type="submission" date="2007-06" db="EMBL/GenBank/DDBJ databases">
        <title>Full length cDNA sequences from Sitka Spruce (Picea sitchensis).</title>
        <authorList>
            <person name="Ralph S.G."/>
            <person name="Chun H.E."/>
            <person name="Liao N."/>
            <person name="Ali J."/>
            <person name="Reid K."/>
            <person name="Kolosova N."/>
            <person name="Cooper N."/>
            <person name="Cullis C."/>
            <person name="Jancsik S."/>
            <person name="Moore R."/>
            <person name="Mayo M."/>
            <person name="Wagner S."/>
            <person name="Holt R.A."/>
            <person name="Jones S.J.M."/>
            <person name="Marra M.A."/>
            <person name="Ritland C.E."/>
            <person name="Ritland K."/>
            <person name="Bohlmann J."/>
        </authorList>
    </citation>
    <scope>NUCLEOTIDE SEQUENCE</scope>
    <source>
        <tissue evidence="8">Green portion of the leader tissue</tissue>
    </source>
</reference>
<dbReference type="InterPro" id="IPR002528">
    <property type="entry name" value="MATE_fam"/>
</dbReference>
<evidence type="ECO:0000256" key="6">
    <source>
        <dbReference type="RuleBase" id="RU004914"/>
    </source>
</evidence>
<keyword evidence="3 6" id="KW-0812">Transmembrane</keyword>